<protein>
    <submittedName>
        <fullName evidence="2">Uncharacterized protein</fullName>
    </submittedName>
</protein>
<evidence type="ECO:0000256" key="1">
    <source>
        <dbReference type="SAM" id="MobiDB-lite"/>
    </source>
</evidence>
<feature type="region of interest" description="Disordered" evidence="1">
    <location>
        <begin position="109"/>
        <end position="134"/>
    </location>
</feature>
<gene>
    <name evidence="2" type="ORF">COT96_02685</name>
</gene>
<evidence type="ECO:0000313" key="3">
    <source>
        <dbReference type="Proteomes" id="UP000228964"/>
    </source>
</evidence>
<organism evidence="2 3">
    <name type="scientific">Candidatus Falkowbacteria bacterium CG10_big_fil_rev_8_21_14_0_10_38_22</name>
    <dbReference type="NCBI Taxonomy" id="1974564"/>
    <lineage>
        <taxon>Bacteria</taxon>
        <taxon>Candidatus Falkowiibacteriota</taxon>
    </lineage>
</organism>
<sequence>MQNQLQQAINLARKTGDRLIIFDNAQTDEAYVVLTLRDYENLVLAKSEVKNLTEDELLDKINRDIAVWKSEQEFDQEFASKTGFSFNQDEENFRQAADEANQEYYNFSQKEQKSGGFKRGWSIPSSRKQSAEEVIEEDRQYLEEVPF</sequence>
<reference evidence="3" key="1">
    <citation type="submission" date="2017-09" db="EMBL/GenBank/DDBJ databases">
        <title>Depth-based differentiation of microbial function through sediment-hosted aquifers and enrichment of novel symbionts in the deep terrestrial subsurface.</title>
        <authorList>
            <person name="Probst A.J."/>
            <person name="Ladd B."/>
            <person name="Jarett J.K."/>
            <person name="Geller-Mcgrath D.E."/>
            <person name="Sieber C.M.K."/>
            <person name="Emerson J.B."/>
            <person name="Anantharaman K."/>
            <person name="Thomas B.C."/>
            <person name="Malmstrom R."/>
            <person name="Stieglmeier M."/>
            <person name="Klingl A."/>
            <person name="Woyke T."/>
            <person name="Ryan C.M."/>
            <person name="Banfield J.F."/>
        </authorList>
    </citation>
    <scope>NUCLEOTIDE SEQUENCE [LARGE SCALE GENOMIC DNA]</scope>
</reference>
<evidence type="ECO:0000313" key="2">
    <source>
        <dbReference type="EMBL" id="PIT94814.1"/>
    </source>
</evidence>
<dbReference type="Proteomes" id="UP000228964">
    <property type="component" value="Unassembled WGS sequence"/>
</dbReference>
<name>A0A2M6WQ09_9BACT</name>
<accession>A0A2M6WQ09</accession>
<dbReference type="EMBL" id="PFAO01000066">
    <property type="protein sequence ID" value="PIT94814.1"/>
    <property type="molecule type" value="Genomic_DNA"/>
</dbReference>
<dbReference type="AlphaFoldDB" id="A0A2M6WQ09"/>
<proteinExistence type="predicted"/>
<comment type="caution">
    <text evidence="2">The sequence shown here is derived from an EMBL/GenBank/DDBJ whole genome shotgun (WGS) entry which is preliminary data.</text>
</comment>